<evidence type="ECO:0000256" key="8">
    <source>
        <dbReference type="ARBA" id="ARBA00022989"/>
    </source>
</evidence>
<dbReference type="SUPFAM" id="SSF52058">
    <property type="entry name" value="L domain-like"/>
    <property type="match status" value="1"/>
</dbReference>
<evidence type="ECO:0000256" key="5">
    <source>
        <dbReference type="ARBA" id="ARBA00022692"/>
    </source>
</evidence>
<evidence type="ECO:0000256" key="7">
    <source>
        <dbReference type="ARBA" id="ARBA00022737"/>
    </source>
</evidence>
<keyword evidence="10" id="KW-0675">Receptor</keyword>
<keyword evidence="13" id="KW-0418">Kinase</keyword>
<evidence type="ECO:0000256" key="2">
    <source>
        <dbReference type="ARBA" id="ARBA00009592"/>
    </source>
</evidence>
<evidence type="ECO:0000256" key="12">
    <source>
        <dbReference type="SAM" id="Phobius"/>
    </source>
</evidence>
<evidence type="ECO:0000256" key="10">
    <source>
        <dbReference type="ARBA" id="ARBA00023170"/>
    </source>
</evidence>
<dbReference type="AlphaFoldDB" id="B9RGT9"/>
<comment type="subcellular location">
    <subcellularLocation>
        <location evidence="1">Cell membrane</location>
        <topology evidence="1">Single-pass type I membrane protein</topology>
    </subcellularLocation>
</comment>
<comment type="similarity">
    <text evidence="2">Belongs to the RLP family.</text>
</comment>
<dbReference type="STRING" id="3988.B9RGT9"/>
<dbReference type="eggNOG" id="KOG0619">
    <property type="taxonomic scope" value="Eukaryota"/>
</dbReference>
<evidence type="ECO:0000256" key="6">
    <source>
        <dbReference type="ARBA" id="ARBA00022729"/>
    </source>
</evidence>
<keyword evidence="13" id="KW-0808">Transferase</keyword>
<keyword evidence="14" id="KW-1185">Reference proteome</keyword>
<dbReference type="PRINTS" id="PR00019">
    <property type="entry name" value="LEURICHRPT"/>
</dbReference>
<keyword evidence="5 12" id="KW-0812">Transmembrane</keyword>
<keyword evidence="9 12" id="KW-0472">Membrane</keyword>
<dbReference type="Gene3D" id="3.80.10.10">
    <property type="entry name" value="Ribonuclease Inhibitor"/>
    <property type="match status" value="2"/>
</dbReference>
<dbReference type="EMBL" id="EQ973778">
    <property type="protein sequence ID" value="EEF49301.1"/>
    <property type="molecule type" value="Genomic_DNA"/>
</dbReference>
<evidence type="ECO:0000313" key="13">
    <source>
        <dbReference type="EMBL" id="EEF49301.1"/>
    </source>
</evidence>
<evidence type="ECO:0000256" key="1">
    <source>
        <dbReference type="ARBA" id="ARBA00004251"/>
    </source>
</evidence>
<dbReference type="InParanoid" id="B9RGT9"/>
<reference evidence="14" key="1">
    <citation type="journal article" date="2010" name="Nat. Biotechnol.">
        <title>Draft genome sequence of the oilseed species Ricinus communis.</title>
        <authorList>
            <person name="Chan A.P."/>
            <person name="Crabtree J."/>
            <person name="Zhao Q."/>
            <person name="Lorenzi H."/>
            <person name="Orvis J."/>
            <person name="Puiu D."/>
            <person name="Melake-Berhan A."/>
            <person name="Jones K.M."/>
            <person name="Redman J."/>
            <person name="Chen G."/>
            <person name="Cahoon E.B."/>
            <person name="Gedil M."/>
            <person name="Stanke M."/>
            <person name="Haas B.J."/>
            <person name="Wortman J.R."/>
            <person name="Fraser-Liggett C.M."/>
            <person name="Ravel J."/>
            <person name="Rabinowicz P.D."/>
        </authorList>
    </citation>
    <scope>NUCLEOTIDE SEQUENCE [LARGE SCALE GENOMIC DNA]</scope>
    <source>
        <strain evidence="14">cv. Hale</strain>
    </source>
</reference>
<evidence type="ECO:0000256" key="11">
    <source>
        <dbReference type="ARBA" id="ARBA00023180"/>
    </source>
</evidence>
<gene>
    <name evidence="13" type="ORF">RCOM_1443940</name>
</gene>
<feature type="transmembrane region" description="Helical" evidence="12">
    <location>
        <begin position="585"/>
        <end position="607"/>
    </location>
</feature>
<dbReference type="PANTHER" id="PTHR48063:SF98">
    <property type="entry name" value="LRR RECEPTOR-LIKE SERINE_THREONINE-PROTEIN KINASE FLS2"/>
    <property type="match status" value="1"/>
</dbReference>
<keyword evidence="3" id="KW-1003">Cell membrane</keyword>
<dbReference type="InterPro" id="IPR032675">
    <property type="entry name" value="LRR_dom_sf"/>
</dbReference>
<dbReference type="FunFam" id="3.80.10.10:FF:000041">
    <property type="entry name" value="LRR receptor-like serine/threonine-protein kinase ERECTA"/>
    <property type="match status" value="1"/>
</dbReference>
<evidence type="ECO:0000256" key="3">
    <source>
        <dbReference type="ARBA" id="ARBA00022475"/>
    </source>
</evidence>
<dbReference type="Proteomes" id="UP000008311">
    <property type="component" value="Unassembled WGS sequence"/>
</dbReference>
<dbReference type="InterPro" id="IPR046956">
    <property type="entry name" value="RLP23-like"/>
</dbReference>
<dbReference type="GO" id="GO:0016301">
    <property type="term" value="F:kinase activity"/>
    <property type="evidence" value="ECO:0007669"/>
    <property type="project" value="UniProtKB-KW"/>
</dbReference>
<keyword evidence="11" id="KW-0325">Glycoprotein</keyword>
<evidence type="ECO:0000256" key="9">
    <source>
        <dbReference type="ARBA" id="ARBA00023136"/>
    </source>
</evidence>
<dbReference type="FunFam" id="3.80.10.10:FF:001347">
    <property type="entry name" value="LRR receptor-like serine/threonine-protein kinase GSO2"/>
    <property type="match status" value="1"/>
</dbReference>
<dbReference type="GO" id="GO:0005886">
    <property type="term" value="C:plasma membrane"/>
    <property type="evidence" value="ECO:0007669"/>
    <property type="project" value="UniProtKB-SubCell"/>
</dbReference>
<accession>B9RGT9</accession>
<keyword evidence="4" id="KW-0433">Leucine-rich repeat</keyword>
<organism evidence="13 14">
    <name type="scientific">Ricinus communis</name>
    <name type="common">Castor bean</name>
    <dbReference type="NCBI Taxonomy" id="3988"/>
    <lineage>
        <taxon>Eukaryota</taxon>
        <taxon>Viridiplantae</taxon>
        <taxon>Streptophyta</taxon>
        <taxon>Embryophyta</taxon>
        <taxon>Tracheophyta</taxon>
        <taxon>Spermatophyta</taxon>
        <taxon>Magnoliopsida</taxon>
        <taxon>eudicotyledons</taxon>
        <taxon>Gunneridae</taxon>
        <taxon>Pentapetalae</taxon>
        <taxon>rosids</taxon>
        <taxon>fabids</taxon>
        <taxon>Malpighiales</taxon>
        <taxon>Euphorbiaceae</taxon>
        <taxon>Acalyphoideae</taxon>
        <taxon>Acalypheae</taxon>
        <taxon>Ricinus</taxon>
    </lineage>
</organism>
<dbReference type="PANTHER" id="PTHR48063">
    <property type="entry name" value="LRR RECEPTOR-LIKE KINASE"/>
    <property type="match status" value="1"/>
</dbReference>
<dbReference type="InterPro" id="IPR001611">
    <property type="entry name" value="Leu-rich_rpt"/>
</dbReference>
<keyword evidence="6" id="KW-0732">Signal</keyword>
<dbReference type="Pfam" id="PF00560">
    <property type="entry name" value="LRR_1"/>
    <property type="match status" value="4"/>
</dbReference>
<protein>
    <submittedName>
        <fullName evidence="13">Serine-threonine protein kinase, plant-type, putative</fullName>
    </submittedName>
</protein>
<keyword evidence="7" id="KW-0677">Repeat</keyword>
<evidence type="ECO:0000256" key="4">
    <source>
        <dbReference type="ARBA" id="ARBA00022614"/>
    </source>
</evidence>
<proteinExistence type="inferred from homology"/>
<evidence type="ECO:0000313" key="14">
    <source>
        <dbReference type="Proteomes" id="UP000008311"/>
    </source>
</evidence>
<sequence>MALWMELISFLPGENKKIAVIGEELFATKKSGHVYGLNLRPRILNPSPAGFSFMPFRGEISSSITKLRYLIPLDLSLFSGSGNSIQQFIGSLKNLRYLNFSGCFFSWKNPVQFVTRLVSLDLSESSFHKLNLLQDPPDAFGAVIALRHLDLSYNGIEGEIPRSFGNLYTLKTLDLSRTYLSGNFPDMINVSFIRELHLSMNKVHWSLSESIGQLSNLEVLDLSSNSMGGVISDIHFSNLSKLWKLDISDHSYTLAFSSNWNPLFQLIILKMRSCILGPRFPQWLHRQKRIIHLDISNTSISDRISDWFWELPPTLRYLNLSYNLISGEVQKLPLILGNFSVIDMSSNNFHGSIPLLRPDITLLNLAKNRLSGTISNLCSISGNLPQLKVLRLRSNRFYGTIFLQLCHPAHIQILDFSRNNISGSIPQCVSNFTTMVQEGGTSIVAYTQNIILAWKGIELEYGQTLRFVKCIDISTGTIPRRIGYLNSLESLDLSASHLSGGHPDSLSDLNFLSYINLSDNKLQGKIPMRTQMQSFNGTSFEGNARLCGKPLPNRCPREQSDNPSVDGDSKVVMEDGKDEIITSGFYISMGVGFGTAFWAVCGTLLLYRPGRHATFGSWTWWDVG</sequence>
<name>B9RGT9_RICCO</name>
<keyword evidence="8 12" id="KW-1133">Transmembrane helix</keyword>